<keyword evidence="3" id="KW-1185">Reference proteome</keyword>
<accession>A0AAU6NWI7</accession>
<protein>
    <submittedName>
        <fullName evidence="1">Uncharacterized protein</fullName>
    </submittedName>
</protein>
<reference evidence="1 3" key="1">
    <citation type="submission" date="2023-10" db="EMBL/GenBank/DDBJ databases">
        <title>Culture-based analysis of two novel bacteria associated with mangrove crab gills.</title>
        <authorList>
            <person name="Yang X."/>
            <person name="Garuglieri E."/>
            <person name="Van Goethem M.W."/>
            <person name="Fusi M."/>
            <person name="Marasco R."/>
            <person name="Daffonchio D.G."/>
        </authorList>
    </citation>
    <scope>NUCLEOTIDE SEQUENCE [LARGE SCALE GENOMIC DNA]</scope>
    <source>
        <strain evidence="2">UG2-1</strain>
        <strain evidence="1">UG2-2</strain>
        <strain evidence="3">UG2_2</strain>
    </source>
</reference>
<proteinExistence type="predicted"/>
<evidence type="ECO:0000313" key="3">
    <source>
        <dbReference type="Proteomes" id="UP001368318"/>
    </source>
</evidence>
<dbReference type="AlphaFoldDB" id="A0AAU6NWI7"/>
<sequence>MKIQIRTKLIPENTNDMYKSLGYSVINETIKAVKNELDKELKNSECETHKNNTRGTILVSGNSRKDGISVKKSNFCCDDFKNSIKINID</sequence>
<dbReference type="Proteomes" id="UP001368318">
    <property type="component" value="Chromosome"/>
</dbReference>
<name>A0AAU6NWI7_9FLAO</name>
<evidence type="ECO:0000313" key="1">
    <source>
        <dbReference type="EMBL" id="WXA01934.1"/>
    </source>
</evidence>
<dbReference type="EMBL" id="CP136924">
    <property type="protein sequence ID" value="WXA01934.1"/>
    <property type="molecule type" value="Genomic_DNA"/>
</dbReference>
<dbReference type="RefSeq" id="WP_338732021.1">
    <property type="nucleotide sequence ID" value="NZ_CP136924.1"/>
</dbReference>
<gene>
    <name evidence="2" type="ORF">R3L15_12360</name>
    <name evidence="1" type="ORF">R3L16_09230</name>
</gene>
<organism evidence="1 3">
    <name type="scientific">Mangrovimonas cancribranchiae</name>
    <dbReference type="NCBI Taxonomy" id="3080055"/>
    <lineage>
        <taxon>Bacteria</taxon>
        <taxon>Pseudomonadati</taxon>
        <taxon>Bacteroidota</taxon>
        <taxon>Flavobacteriia</taxon>
        <taxon>Flavobacteriales</taxon>
        <taxon>Flavobacteriaceae</taxon>
        <taxon>Mangrovimonas</taxon>
    </lineage>
</organism>
<dbReference type="KEGG" id="mcaa:R3L15_12360"/>
<dbReference type="EMBL" id="CP136925">
    <property type="protein sequence ID" value="WXA12904.1"/>
    <property type="molecule type" value="Genomic_DNA"/>
</dbReference>
<evidence type="ECO:0000313" key="2">
    <source>
        <dbReference type="EMBL" id="WXA12904.1"/>
    </source>
</evidence>